<dbReference type="OrthoDB" id="1939300at2759"/>
<feature type="compositionally biased region" description="Basic residues" evidence="1">
    <location>
        <begin position="298"/>
        <end position="310"/>
    </location>
</feature>
<keyword evidence="4" id="KW-1185">Reference proteome</keyword>
<evidence type="ECO:0000259" key="2">
    <source>
        <dbReference type="Pfam" id="PF14111"/>
    </source>
</evidence>
<dbReference type="PANTHER" id="PTHR31286">
    <property type="entry name" value="GLYCINE-RICH CELL WALL STRUCTURAL PROTEIN 1.8-LIKE"/>
    <property type="match status" value="1"/>
</dbReference>
<feature type="compositionally biased region" description="Polar residues" evidence="1">
    <location>
        <begin position="334"/>
        <end position="349"/>
    </location>
</feature>
<evidence type="ECO:0000313" key="3">
    <source>
        <dbReference type="EMBL" id="KAG5616095.1"/>
    </source>
</evidence>
<organism evidence="3 4">
    <name type="scientific">Solanum commersonii</name>
    <name type="common">Commerson's wild potato</name>
    <name type="synonym">Commerson's nightshade</name>
    <dbReference type="NCBI Taxonomy" id="4109"/>
    <lineage>
        <taxon>Eukaryota</taxon>
        <taxon>Viridiplantae</taxon>
        <taxon>Streptophyta</taxon>
        <taxon>Embryophyta</taxon>
        <taxon>Tracheophyta</taxon>
        <taxon>Spermatophyta</taxon>
        <taxon>Magnoliopsida</taxon>
        <taxon>eudicotyledons</taxon>
        <taxon>Gunneridae</taxon>
        <taxon>Pentapetalae</taxon>
        <taxon>asterids</taxon>
        <taxon>lamiids</taxon>
        <taxon>Solanales</taxon>
        <taxon>Solanaceae</taxon>
        <taxon>Solanoideae</taxon>
        <taxon>Solaneae</taxon>
        <taxon>Solanum</taxon>
    </lineage>
</organism>
<dbReference type="Proteomes" id="UP000824120">
    <property type="component" value="Chromosome 3"/>
</dbReference>
<reference evidence="3 4" key="1">
    <citation type="submission" date="2020-09" db="EMBL/GenBank/DDBJ databases">
        <title>De no assembly of potato wild relative species, Solanum commersonii.</title>
        <authorList>
            <person name="Cho K."/>
        </authorList>
    </citation>
    <scope>NUCLEOTIDE SEQUENCE [LARGE SCALE GENOMIC DNA]</scope>
    <source>
        <strain evidence="3">LZ3.2</strain>
        <tissue evidence="3">Leaf</tissue>
    </source>
</reference>
<comment type="caution">
    <text evidence="3">The sequence shown here is derived from an EMBL/GenBank/DDBJ whole genome shotgun (WGS) entry which is preliminary data.</text>
</comment>
<protein>
    <recommendedName>
        <fullName evidence="2">DUF4283 domain-containing protein</fullName>
    </recommendedName>
</protein>
<evidence type="ECO:0000313" key="4">
    <source>
        <dbReference type="Proteomes" id="UP000824120"/>
    </source>
</evidence>
<evidence type="ECO:0000256" key="1">
    <source>
        <dbReference type="SAM" id="MobiDB-lite"/>
    </source>
</evidence>
<dbReference type="Pfam" id="PF14111">
    <property type="entry name" value="DUF4283"/>
    <property type="match status" value="1"/>
</dbReference>
<proteinExistence type="predicted"/>
<dbReference type="InterPro" id="IPR040256">
    <property type="entry name" value="At4g02000-like"/>
</dbReference>
<dbReference type="AlphaFoldDB" id="A0A9J5ZW01"/>
<feature type="region of interest" description="Disordered" evidence="1">
    <location>
        <begin position="287"/>
        <end position="357"/>
    </location>
</feature>
<sequence length="357" mass="41793">MGLSIWLRSGQNFHCVGVEDERQEKPQILYHYDGYYVFRFDSVADRNEVMRDGPYTYHNKPFVLQNWEASFMFDTKCITTIPLWVNFPRLPVGYLSAEALSKFGRATKDCWAKPHDPPVEEFNEAPKRKIRATSISVLLTIVYARNEQSQREVLWQKFQARIAKMRSFQEMTSSSDTTPTMVTQIEGLCSKCFPITFGSYLFSLFSSIPEEMEETVEVPQASIFDALSLISYARILVEVDVSLPLIEYVERASPDGTYTQRIDYEWRPKKFHHYLKFKHIEDQCRAKQEQPEDEFHQAPRRRQNRGRRGQQKNNKQLWTIRPVGDPKPPVPTNPEDSSQMMQMNIQEEGQTSHKLDR</sequence>
<feature type="domain" description="DUF4283" evidence="2">
    <location>
        <begin position="24"/>
        <end position="73"/>
    </location>
</feature>
<name>A0A9J5ZW01_SOLCO</name>
<dbReference type="InterPro" id="IPR025558">
    <property type="entry name" value="DUF4283"/>
</dbReference>
<feature type="compositionally biased region" description="Basic and acidic residues" evidence="1">
    <location>
        <begin position="287"/>
        <end position="297"/>
    </location>
</feature>
<accession>A0A9J5ZW01</accession>
<dbReference type="PANTHER" id="PTHR31286:SF180">
    <property type="entry name" value="OS10G0362600 PROTEIN"/>
    <property type="match status" value="1"/>
</dbReference>
<gene>
    <name evidence="3" type="ORF">H5410_015919</name>
</gene>
<dbReference type="EMBL" id="JACXVP010000003">
    <property type="protein sequence ID" value="KAG5616095.1"/>
    <property type="molecule type" value="Genomic_DNA"/>
</dbReference>